<reference evidence="5 6" key="1">
    <citation type="submission" date="2013-03" db="EMBL/GenBank/DDBJ databases">
        <title>The Genome Sequence of Enterococcus columbae ATCC_51263 (PacBio/Illumina hybrid assembly).</title>
        <authorList>
            <consortium name="The Broad Institute Genomics Platform"/>
            <consortium name="The Broad Institute Genome Sequencing Center for Infectious Disease"/>
            <person name="Earl A."/>
            <person name="Russ C."/>
            <person name="Gilmore M."/>
            <person name="Surin D."/>
            <person name="Walker B."/>
            <person name="Young S."/>
            <person name="Zeng Q."/>
            <person name="Gargeya S."/>
            <person name="Fitzgerald M."/>
            <person name="Haas B."/>
            <person name="Abouelleil A."/>
            <person name="Allen A.W."/>
            <person name="Alvarado L."/>
            <person name="Arachchi H.M."/>
            <person name="Berlin A.M."/>
            <person name="Chapman S.B."/>
            <person name="Gainer-Dewar J."/>
            <person name="Goldberg J."/>
            <person name="Griggs A."/>
            <person name="Gujja S."/>
            <person name="Hansen M."/>
            <person name="Howarth C."/>
            <person name="Imamovic A."/>
            <person name="Ireland A."/>
            <person name="Larimer J."/>
            <person name="McCowan C."/>
            <person name="Murphy C."/>
            <person name="Pearson M."/>
            <person name="Poon T.W."/>
            <person name="Priest M."/>
            <person name="Roberts A."/>
            <person name="Saif S."/>
            <person name="Shea T."/>
            <person name="Sisk P."/>
            <person name="Sykes S."/>
            <person name="Wortman J."/>
            <person name="Nusbaum C."/>
            <person name="Birren B."/>
        </authorList>
    </citation>
    <scope>NUCLEOTIDE SEQUENCE [LARGE SCALE GENOMIC DNA]</scope>
    <source>
        <strain evidence="5 6">ATCC 51263</strain>
    </source>
</reference>
<comment type="similarity">
    <text evidence="1">Belongs to the type-I restriction system S methylase family.</text>
</comment>
<evidence type="ECO:0000256" key="3">
    <source>
        <dbReference type="ARBA" id="ARBA00023125"/>
    </source>
</evidence>
<proteinExistence type="inferred from homology"/>
<keyword evidence="2" id="KW-0680">Restriction system</keyword>
<dbReference type="InterPro" id="IPR044946">
    <property type="entry name" value="Restrct_endonuc_typeI_TRD_sf"/>
</dbReference>
<dbReference type="PATRIC" id="fig|1121865.3.peg.97"/>
<dbReference type="InterPro" id="IPR052021">
    <property type="entry name" value="Type-I_RS_S_subunit"/>
</dbReference>
<dbReference type="GO" id="GO:0009307">
    <property type="term" value="P:DNA restriction-modification system"/>
    <property type="evidence" value="ECO:0007669"/>
    <property type="project" value="UniProtKB-KW"/>
</dbReference>
<feature type="domain" description="Type I restriction modification DNA specificity" evidence="4">
    <location>
        <begin position="196"/>
        <end position="333"/>
    </location>
</feature>
<dbReference type="PANTHER" id="PTHR30408:SF13">
    <property type="entry name" value="TYPE I RESTRICTION ENZYME HINDI SPECIFICITY SUBUNIT"/>
    <property type="match status" value="1"/>
</dbReference>
<comment type="caution">
    <text evidence="5">The sequence shown here is derived from an EMBL/GenBank/DDBJ whole genome shotgun (WGS) entry which is preliminary data.</text>
</comment>
<keyword evidence="3" id="KW-0238">DNA-binding</keyword>
<dbReference type="Proteomes" id="UP000014113">
    <property type="component" value="Unassembled WGS sequence"/>
</dbReference>
<name>S1NTI4_9ENTE</name>
<sequence>MKSKVALSEIVEIISGGTPKTKVSEYWNGPIPWLSVKDFRNDSRYVYKTEKTITKLGLKNSSTKLLQKDDIIISTRGTIGELAMIPYSMAFNQSCYGIRGKQNVVDQSYLYYLLKNIVPILKRSSHGSVFDTITKETFNNIIVKLPSLEEQKSIAKYLTILDDKIEINEKINENLFKQAQVLYQQSFPYTTSDYLPDGWRIGTVSEIIEIHDSKRIPLSGAKRNKMKRKIYPYYGAASLMDYVDEYIFDGKYLLLGEDGTVSDDAGFPILQYVWGKFWVNNHAHILTGKLGYNVESLYTLFSQTSVNSIITGAVQPKISQASLKSIRVVIPPVYFIEKFNEQIEPMFTLIRNNQDENKRLSAIRDTLLPKLISGELNISKIKV</sequence>
<accession>S1NTI4</accession>
<dbReference type="PANTHER" id="PTHR30408">
    <property type="entry name" value="TYPE-1 RESTRICTION ENZYME ECOKI SPECIFICITY PROTEIN"/>
    <property type="match status" value="1"/>
</dbReference>
<dbReference type="OrthoDB" id="9795776at2"/>
<gene>
    <name evidence="5" type="ORF">I568_00696</name>
</gene>
<dbReference type="CDD" id="cd17262">
    <property type="entry name" value="RMtype1_S_Aco12261I-TRD2-CR2"/>
    <property type="match status" value="1"/>
</dbReference>
<evidence type="ECO:0000313" key="5">
    <source>
        <dbReference type="EMBL" id="EOW84209.1"/>
    </source>
</evidence>
<evidence type="ECO:0000313" key="6">
    <source>
        <dbReference type="Proteomes" id="UP000014113"/>
    </source>
</evidence>
<protein>
    <recommendedName>
        <fullName evidence="4">Type I restriction modification DNA specificity domain-containing protein</fullName>
    </recommendedName>
</protein>
<evidence type="ECO:0000256" key="2">
    <source>
        <dbReference type="ARBA" id="ARBA00022747"/>
    </source>
</evidence>
<evidence type="ECO:0000256" key="1">
    <source>
        <dbReference type="ARBA" id="ARBA00010923"/>
    </source>
</evidence>
<organism evidence="5 6">
    <name type="scientific">Enterococcus columbae DSM 7374 = ATCC 51263</name>
    <dbReference type="NCBI Taxonomy" id="1121865"/>
    <lineage>
        <taxon>Bacteria</taxon>
        <taxon>Bacillati</taxon>
        <taxon>Bacillota</taxon>
        <taxon>Bacilli</taxon>
        <taxon>Lactobacillales</taxon>
        <taxon>Enterococcaceae</taxon>
        <taxon>Enterococcus</taxon>
    </lineage>
</organism>
<dbReference type="RefSeq" id="WP_016182273.1">
    <property type="nucleotide sequence ID" value="NZ_JXKI01000007.1"/>
</dbReference>
<feature type="domain" description="Type I restriction modification DNA specificity" evidence="4">
    <location>
        <begin position="4"/>
        <end position="175"/>
    </location>
</feature>
<keyword evidence="6" id="KW-1185">Reference proteome</keyword>
<dbReference type="Gene3D" id="3.90.220.20">
    <property type="entry name" value="DNA methylase specificity domains"/>
    <property type="match status" value="2"/>
</dbReference>
<dbReference type="GO" id="GO:0003677">
    <property type="term" value="F:DNA binding"/>
    <property type="evidence" value="ECO:0007669"/>
    <property type="project" value="UniProtKB-KW"/>
</dbReference>
<dbReference type="Pfam" id="PF01420">
    <property type="entry name" value="Methylase_S"/>
    <property type="match status" value="2"/>
</dbReference>
<dbReference type="eggNOG" id="COG0732">
    <property type="taxonomic scope" value="Bacteria"/>
</dbReference>
<dbReference type="AlphaFoldDB" id="S1NTI4"/>
<dbReference type="InterPro" id="IPR000055">
    <property type="entry name" value="Restrct_endonuc_typeI_TRD"/>
</dbReference>
<dbReference type="STRING" id="1121865.OMW_00102"/>
<dbReference type="SUPFAM" id="SSF116734">
    <property type="entry name" value="DNA methylase specificity domain"/>
    <property type="match status" value="2"/>
</dbReference>
<dbReference type="EMBL" id="ASWJ01000004">
    <property type="protein sequence ID" value="EOW84209.1"/>
    <property type="molecule type" value="Genomic_DNA"/>
</dbReference>
<dbReference type="CDD" id="cd17243">
    <property type="entry name" value="RMtype1_S_AchA6I-TRD2-CR2_like"/>
    <property type="match status" value="1"/>
</dbReference>
<evidence type="ECO:0000259" key="4">
    <source>
        <dbReference type="Pfam" id="PF01420"/>
    </source>
</evidence>